<comment type="cofactor">
    <cofactor evidence="1">
        <name>FMN</name>
        <dbReference type="ChEBI" id="CHEBI:58210"/>
    </cofactor>
</comment>
<comment type="caution">
    <text evidence="7">The sequence shown here is derived from an EMBL/GenBank/DDBJ whole genome shotgun (WGS) entry which is preliminary data.</text>
</comment>
<organism evidence="7 8">
    <name type="scientific">Candidatus Scatomonas pullistercoris</name>
    <dbReference type="NCBI Taxonomy" id="2840920"/>
    <lineage>
        <taxon>Bacteria</taxon>
        <taxon>Bacillati</taxon>
        <taxon>Bacillota</taxon>
        <taxon>Clostridia</taxon>
        <taxon>Lachnospirales</taxon>
        <taxon>Lachnospiraceae</taxon>
        <taxon>Lachnospiraceae incertae sedis</taxon>
        <taxon>Candidatus Scatomonas</taxon>
    </lineage>
</organism>
<dbReference type="InterPro" id="IPR029479">
    <property type="entry name" value="Nitroreductase"/>
</dbReference>
<dbReference type="EMBL" id="DVOO01000013">
    <property type="protein sequence ID" value="HIV25071.1"/>
    <property type="molecule type" value="Genomic_DNA"/>
</dbReference>
<proteinExistence type="inferred from homology"/>
<reference evidence="7" key="2">
    <citation type="journal article" date="2021" name="PeerJ">
        <title>Extensive microbial diversity within the chicken gut microbiome revealed by metagenomics and culture.</title>
        <authorList>
            <person name="Gilroy R."/>
            <person name="Ravi A."/>
            <person name="Getino M."/>
            <person name="Pursley I."/>
            <person name="Horton D.L."/>
            <person name="Alikhan N.F."/>
            <person name="Baker D."/>
            <person name="Gharbi K."/>
            <person name="Hall N."/>
            <person name="Watson M."/>
            <person name="Adriaenssens E.M."/>
            <person name="Foster-Nyarko E."/>
            <person name="Jarju S."/>
            <person name="Secka A."/>
            <person name="Antonio M."/>
            <person name="Oren A."/>
            <person name="Chaudhuri R.R."/>
            <person name="La Ragione R."/>
            <person name="Hildebrand F."/>
            <person name="Pallen M.J."/>
        </authorList>
    </citation>
    <scope>NUCLEOTIDE SEQUENCE</scope>
    <source>
        <strain evidence="7">CHK188-20938</strain>
    </source>
</reference>
<evidence type="ECO:0000256" key="4">
    <source>
        <dbReference type="ARBA" id="ARBA00022643"/>
    </source>
</evidence>
<keyword evidence="5" id="KW-0560">Oxidoreductase</keyword>
<feature type="domain" description="Nitroreductase" evidence="6">
    <location>
        <begin position="7"/>
        <end position="173"/>
    </location>
</feature>
<evidence type="ECO:0000313" key="8">
    <source>
        <dbReference type="Proteomes" id="UP000824169"/>
    </source>
</evidence>
<dbReference type="Pfam" id="PF00881">
    <property type="entry name" value="Nitroreductase"/>
    <property type="match status" value="1"/>
</dbReference>
<gene>
    <name evidence="7" type="ORF">IAB71_04675</name>
</gene>
<accession>A0A9D1P336</accession>
<dbReference type="AlphaFoldDB" id="A0A9D1P336"/>
<dbReference type="CDD" id="cd02062">
    <property type="entry name" value="Nitro_FMN_reductase"/>
    <property type="match status" value="1"/>
</dbReference>
<dbReference type="SUPFAM" id="SSF55469">
    <property type="entry name" value="FMN-dependent nitroreductase-like"/>
    <property type="match status" value="1"/>
</dbReference>
<dbReference type="PANTHER" id="PTHR43673">
    <property type="entry name" value="NAD(P)H NITROREDUCTASE YDGI-RELATED"/>
    <property type="match status" value="1"/>
</dbReference>
<dbReference type="GO" id="GO:0016491">
    <property type="term" value="F:oxidoreductase activity"/>
    <property type="evidence" value="ECO:0007669"/>
    <property type="project" value="UniProtKB-KW"/>
</dbReference>
<reference evidence="7" key="1">
    <citation type="submission" date="2020-10" db="EMBL/GenBank/DDBJ databases">
        <authorList>
            <person name="Gilroy R."/>
        </authorList>
    </citation>
    <scope>NUCLEOTIDE SEQUENCE</scope>
    <source>
        <strain evidence="7">CHK188-20938</strain>
    </source>
</reference>
<protein>
    <submittedName>
        <fullName evidence="7">Nitroreductase family protein</fullName>
    </submittedName>
</protein>
<evidence type="ECO:0000256" key="2">
    <source>
        <dbReference type="ARBA" id="ARBA00007118"/>
    </source>
</evidence>
<dbReference type="PANTHER" id="PTHR43673:SF2">
    <property type="entry name" value="NITROREDUCTASE"/>
    <property type="match status" value="1"/>
</dbReference>
<keyword evidence="3" id="KW-0285">Flavoprotein</keyword>
<sequence>MDFMEVLKRRRSVRKFRQEKIPPEELQKLLEAARFAPVGSNRRQDIHLTVVQNPEILEKLAEAAVKRAENQALMKKLVEDVDVPRERKRLDPFYGAPAVIFISHRRQTLQPGIEYANAACVAQTLHLAACSQGLGSVLIWGVLEAMREIPELDHTGLLELPPDFEPLLGVAAGIPEIPVTERSRQPRDFSVNYLP</sequence>
<dbReference type="Proteomes" id="UP000824169">
    <property type="component" value="Unassembled WGS sequence"/>
</dbReference>
<name>A0A9D1P336_9FIRM</name>
<dbReference type="InterPro" id="IPR000415">
    <property type="entry name" value="Nitroreductase-like"/>
</dbReference>
<evidence type="ECO:0000256" key="3">
    <source>
        <dbReference type="ARBA" id="ARBA00022630"/>
    </source>
</evidence>
<evidence type="ECO:0000259" key="6">
    <source>
        <dbReference type="Pfam" id="PF00881"/>
    </source>
</evidence>
<evidence type="ECO:0000313" key="7">
    <source>
        <dbReference type="EMBL" id="HIV25071.1"/>
    </source>
</evidence>
<evidence type="ECO:0000256" key="1">
    <source>
        <dbReference type="ARBA" id="ARBA00001917"/>
    </source>
</evidence>
<evidence type="ECO:0000256" key="5">
    <source>
        <dbReference type="ARBA" id="ARBA00023002"/>
    </source>
</evidence>
<keyword evidence="4" id="KW-0288">FMN</keyword>
<dbReference type="Gene3D" id="3.40.109.10">
    <property type="entry name" value="NADH Oxidase"/>
    <property type="match status" value="1"/>
</dbReference>
<comment type="similarity">
    <text evidence="2">Belongs to the nitroreductase family.</text>
</comment>